<protein>
    <submittedName>
        <fullName evidence="12">BEL1-like homeodomain protein 11</fullName>
    </submittedName>
</protein>
<feature type="compositionally biased region" description="Basic and acidic residues" evidence="9">
    <location>
        <begin position="422"/>
        <end position="432"/>
    </location>
</feature>
<evidence type="ECO:0000256" key="7">
    <source>
        <dbReference type="ARBA" id="ARBA00023242"/>
    </source>
</evidence>
<dbReference type="RefSeq" id="XP_021851054.1">
    <property type="nucleotide sequence ID" value="XM_021995362.2"/>
</dbReference>
<dbReference type="InterPro" id="IPR008422">
    <property type="entry name" value="KN_HD"/>
</dbReference>
<dbReference type="InterPro" id="IPR006563">
    <property type="entry name" value="POX_dom"/>
</dbReference>
<organism evidence="11 12">
    <name type="scientific">Spinacia oleracea</name>
    <name type="common">Spinach</name>
    <dbReference type="NCBI Taxonomy" id="3562"/>
    <lineage>
        <taxon>Eukaryota</taxon>
        <taxon>Viridiplantae</taxon>
        <taxon>Streptophyta</taxon>
        <taxon>Embryophyta</taxon>
        <taxon>Tracheophyta</taxon>
        <taxon>Spermatophyta</taxon>
        <taxon>Magnoliopsida</taxon>
        <taxon>eudicotyledons</taxon>
        <taxon>Gunneridae</taxon>
        <taxon>Pentapetalae</taxon>
        <taxon>Caryophyllales</taxon>
        <taxon>Chenopodiaceae</taxon>
        <taxon>Chenopodioideae</taxon>
        <taxon>Anserineae</taxon>
        <taxon>Spinacia</taxon>
    </lineage>
</organism>
<comment type="similarity">
    <text evidence="2">Belongs to the TALE/BELL homeobox family.</text>
</comment>
<keyword evidence="6" id="KW-0804">Transcription</keyword>
<gene>
    <name evidence="12" type="primary">LOC110790579</name>
</gene>
<evidence type="ECO:0000256" key="2">
    <source>
        <dbReference type="ARBA" id="ARBA00006454"/>
    </source>
</evidence>
<evidence type="ECO:0000313" key="12">
    <source>
        <dbReference type="RefSeq" id="XP_021851054.1"/>
    </source>
</evidence>
<dbReference type="CDD" id="cd00086">
    <property type="entry name" value="homeodomain"/>
    <property type="match status" value="1"/>
</dbReference>
<feature type="domain" description="Homeobox" evidence="10">
    <location>
        <begin position="340"/>
        <end position="403"/>
    </location>
</feature>
<evidence type="ECO:0000256" key="1">
    <source>
        <dbReference type="ARBA" id="ARBA00004123"/>
    </source>
</evidence>
<dbReference type="InterPro" id="IPR001356">
    <property type="entry name" value="HD"/>
</dbReference>
<dbReference type="Proteomes" id="UP000813463">
    <property type="component" value="Chromosome 2"/>
</dbReference>
<dbReference type="AlphaFoldDB" id="A0A9R0IKJ2"/>
<sequence length="432" mass="48564">MVSQDTQSNPSPSCSSSLHQFIVSNPISSQTHFVNPHFDAYGSSNPYPDHNSLGNTHFPTIQSLGERMSRSINLVNQIDPDDHSDVSHTRHFMDLLGAPSEPTHGSNRLSLSLGSQVLHSPQYRQRTFSSELMQQAYSNLVNSSGDEESCNPGDYSFMGNTSFTAFSVSNSMYLKPAQSILEQVIDLGSKDIELSDVKRLFMSSRGLCAELREELMNNSFDSADKHDLQIKFSKLITLLEQVEGRYDEYCQRMEDLISSFEVLAGEGASKCYTALALQAMSRHFCSLRDAIVTQIKVTRKKISPELPKLGSGLSHLSLFDRNSNSRLSLQQIGLIQGAHRQAWRPIRGLPENSVIILRAWLFEHFLHPYPNDSEKLTLSSQTGLTKNQVSNWFINARVRLWKPMIEEMYKEEFGDTSVDSSGEGHTEKTEDQ</sequence>
<dbReference type="InterPro" id="IPR050224">
    <property type="entry name" value="TALE_homeobox"/>
</dbReference>
<dbReference type="GeneID" id="110790579"/>
<dbReference type="KEGG" id="soe:110790579"/>
<evidence type="ECO:0000256" key="3">
    <source>
        <dbReference type="ARBA" id="ARBA00023015"/>
    </source>
</evidence>
<accession>A0A9R0IKJ2</accession>
<dbReference type="PROSITE" id="PS50071">
    <property type="entry name" value="HOMEOBOX_2"/>
    <property type="match status" value="1"/>
</dbReference>
<evidence type="ECO:0000256" key="8">
    <source>
        <dbReference type="PROSITE-ProRule" id="PRU00108"/>
    </source>
</evidence>
<dbReference type="GO" id="GO:0006355">
    <property type="term" value="P:regulation of DNA-templated transcription"/>
    <property type="evidence" value="ECO:0007669"/>
    <property type="project" value="InterPro"/>
</dbReference>
<proteinExistence type="inferred from homology"/>
<dbReference type="GO" id="GO:0003677">
    <property type="term" value="F:DNA binding"/>
    <property type="evidence" value="ECO:0007669"/>
    <property type="project" value="UniProtKB-UniRule"/>
</dbReference>
<feature type="DNA-binding region" description="Homeobox" evidence="8">
    <location>
        <begin position="342"/>
        <end position="404"/>
    </location>
</feature>
<dbReference type="Pfam" id="PF05920">
    <property type="entry name" value="Homeobox_KN"/>
    <property type="match status" value="1"/>
</dbReference>
<name>A0A9R0IKJ2_SPIOL</name>
<keyword evidence="7 8" id="KW-0539">Nucleus</keyword>
<dbReference type="SMART" id="SM00574">
    <property type="entry name" value="POX"/>
    <property type="match status" value="1"/>
</dbReference>
<evidence type="ECO:0000256" key="9">
    <source>
        <dbReference type="SAM" id="MobiDB-lite"/>
    </source>
</evidence>
<dbReference type="PANTHER" id="PTHR11850">
    <property type="entry name" value="HOMEOBOX PROTEIN TRANSCRIPTION FACTORS"/>
    <property type="match status" value="1"/>
</dbReference>
<keyword evidence="3" id="KW-0805">Transcription regulation</keyword>
<evidence type="ECO:0000259" key="10">
    <source>
        <dbReference type="PROSITE" id="PS50071"/>
    </source>
</evidence>
<evidence type="ECO:0000313" key="11">
    <source>
        <dbReference type="Proteomes" id="UP000813463"/>
    </source>
</evidence>
<feature type="region of interest" description="Disordered" evidence="9">
    <location>
        <begin position="412"/>
        <end position="432"/>
    </location>
</feature>
<keyword evidence="4 8" id="KW-0238">DNA-binding</keyword>
<dbReference type="InterPro" id="IPR009057">
    <property type="entry name" value="Homeodomain-like_sf"/>
</dbReference>
<evidence type="ECO:0000256" key="4">
    <source>
        <dbReference type="ARBA" id="ARBA00023125"/>
    </source>
</evidence>
<keyword evidence="11" id="KW-1185">Reference proteome</keyword>
<dbReference type="OrthoDB" id="10056939at2759"/>
<dbReference type="SUPFAM" id="SSF46689">
    <property type="entry name" value="Homeodomain-like"/>
    <property type="match status" value="1"/>
</dbReference>
<evidence type="ECO:0000256" key="6">
    <source>
        <dbReference type="ARBA" id="ARBA00023163"/>
    </source>
</evidence>
<dbReference type="Gene3D" id="1.10.10.60">
    <property type="entry name" value="Homeodomain-like"/>
    <property type="match status" value="1"/>
</dbReference>
<reference evidence="11" key="1">
    <citation type="journal article" date="2021" name="Nat. Commun.">
        <title>Genomic analyses provide insights into spinach domestication and the genetic basis of agronomic traits.</title>
        <authorList>
            <person name="Cai X."/>
            <person name="Sun X."/>
            <person name="Xu C."/>
            <person name="Sun H."/>
            <person name="Wang X."/>
            <person name="Ge C."/>
            <person name="Zhang Z."/>
            <person name="Wang Q."/>
            <person name="Fei Z."/>
            <person name="Jiao C."/>
            <person name="Wang Q."/>
        </authorList>
    </citation>
    <scope>NUCLEOTIDE SEQUENCE [LARGE SCALE GENOMIC DNA]</scope>
    <source>
        <strain evidence="11">cv. Varoflay</strain>
    </source>
</reference>
<dbReference type="Pfam" id="PF07526">
    <property type="entry name" value="POX"/>
    <property type="match status" value="1"/>
</dbReference>
<keyword evidence="5 8" id="KW-0371">Homeobox</keyword>
<dbReference type="GO" id="GO:0005634">
    <property type="term" value="C:nucleus"/>
    <property type="evidence" value="ECO:0000318"/>
    <property type="project" value="GO_Central"/>
</dbReference>
<dbReference type="SMART" id="SM00389">
    <property type="entry name" value="HOX"/>
    <property type="match status" value="1"/>
</dbReference>
<evidence type="ECO:0000256" key="5">
    <source>
        <dbReference type="ARBA" id="ARBA00023155"/>
    </source>
</evidence>
<reference evidence="12" key="2">
    <citation type="submission" date="2025-08" db="UniProtKB">
        <authorList>
            <consortium name="RefSeq"/>
        </authorList>
    </citation>
    <scope>IDENTIFICATION</scope>
    <source>
        <tissue evidence="12">Leaf</tissue>
    </source>
</reference>
<comment type="subcellular location">
    <subcellularLocation>
        <location evidence="1 8">Nucleus</location>
    </subcellularLocation>
</comment>